<evidence type="ECO:0000313" key="3">
    <source>
        <dbReference type="Proteomes" id="UP000317093"/>
    </source>
</evidence>
<organism evidence="2 3">
    <name type="scientific">Kolteria novifilia</name>
    <dbReference type="NCBI Taxonomy" id="2527975"/>
    <lineage>
        <taxon>Bacteria</taxon>
        <taxon>Pseudomonadati</taxon>
        <taxon>Planctomycetota</taxon>
        <taxon>Planctomycetia</taxon>
        <taxon>Kolteriales</taxon>
        <taxon>Kolteriaceae</taxon>
        <taxon>Kolteria</taxon>
    </lineage>
</organism>
<evidence type="ECO:0000313" key="2">
    <source>
        <dbReference type="EMBL" id="QDU61598.1"/>
    </source>
</evidence>
<feature type="transmembrane region" description="Helical" evidence="1">
    <location>
        <begin position="170"/>
        <end position="191"/>
    </location>
</feature>
<name>A0A518B3M4_9BACT</name>
<dbReference type="AlphaFoldDB" id="A0A518B3M4"/>
<keyword evidence="3" id="KW-1185">Reference proteome</keyword>
<evidence type="ECO:0000256" key="1">
    <source>
        <dbReference type="SAM" id="Phobius"/>
    </source>
</evidence>
<gene>
    <name evidence="2" type="ORF">Pan216_24590</name>
</gene>
<dbReference type="Proteomes" id="UP000317093">
    <property type="component" value="Chromosome"/>
</dbReference>
<reference evidence="2 3" key="1">
    <citation type="submission" date="2019-02" db="EMBL/GenBank/DDBJ databases">
        <title>Deep-cultivation of Planctomycetes and their phenomic and genomic characterization uncovers novel biology.</title>
        <authorList>
            <person name="Wiegand S."/>
            <person name="Jogler M."/>
            <person name="Boedeker C."/>
            <person name="Pinto D."/>
            <person name="Vollmers J."/>
            <person name="Rivas-Marin E."/>
            <person name="Kohn T."/>
            <person name="Peeters S.H."/>
            <person name="Heuer A."/>
            <person name="Rast P."/>
            <person name="Oberbeckmann S."/>
            <person name="Bunk B."/>
            <person name="Jeske O."/>
            <person name="Meyerdierks A."/>
            <person name="Storesund J.E."/>
            <person name="Kallscheuer N."/>
            <person name="Luecker S."/>
            <person name="Lage O.M."/>
            <person name="Pohl T."/>
            <person name="Merkel B.J."/>
            <person name="Hornburger P."/>
            <person name="Mueller R.-W."/>
            <person name="Bruemmer F."/>
            <person name="Labrenz M."/>
            <person name="Spormann A.M."/>
            <person name="Op den Camp H."/>
            <person name="Overmann J."/>
            <person name="Amann R."/>
            <person name="Jetten M.S.M."/>
            <person name="Mascher T."/>
            <person name="Medema M.H."/>
            <person name="Devos D.P."/>
            <person name="Kaster A.-K."/>
            <person name="Ovreas L."/>
            <person name="Rohde M."/>
            <person name="Galperin M.Y."/>
            <person name="Jogler C."/>
        </authorList>
    </citation>
    <scope>NUCLEOTIDE SEQUENCE [LARGE SCALE GENOMIC DNA]</scope>
    <source>
        <strain evidence="2 3">Pan216</strain>
    </source>
</reference>
<evidence type="ECO:0008006" key="4">
    <source>
        <dbReference type="Google" id="ProtNLM"/>
    </source>
</evidence>
<keyword evidence="1" id="KW-0472">Membrane</keyword>
<dbReference type="EMBL" id="CP036279">
    <property type="protein sequence ID" value="QDU61598.1"/>
    <property type="molecule type" value="Genomic_DNA"/>
</dbReference>
<sequence>MSVIPNIVLLLAQSIAAASSPRIETTVGPVTVEVDLPSKAVGLSDAFVIDAVLTAPDHVTLDWPKLETLPADLAEGDAERQGPDRFDGRFGKRVLLRWQVRVEPMHLGKVPLGRLRVRYRDASDTEWTTESVELPVIDVVAQSTRSEDPSTLRPIPSLDRRGSFWSLPNLLQWGGALFFLLVAGAWGIYALRYRRDADPRLRALDELKAIESQLQSSGTDSRRTLDRVCDLLRHYLEARYELAAPRQSTPEFLASARTREHLGPGQRSALEEFLRAADAARFAHDEPDQETATEGLLRARVFLLGEA</sequence>
<keyword evidence="1" id="KW-0812">Transmembrane</keyword>
<dbReference type="KEGG" id="knv:Pan216_24590"/>
<proteinExistence type="predicted"/>
<protein>
    <recommendedName>
        <fullName evidence="4">Protein BatD</fullName>
    </recommendedName>
</protein>
<dbReference type="OrthoDB" id="260093at2"/>
<keyword evidence="1" id="KW-1133">Transmembrane helix</keyword>
<accession>A0A518B3M4</accession>
<dbReference type="RefSeq" id="WP_145258168.1">
    <property type="nucleotide sequence ID" value="NZ_CP036279.1"/>
</dbReference>